<evidence type="ECO:0000313" key="2">
    <source>
        <dbReference type="Proteomes" id="UP001519363"/>
    </source>
</evidence>
<dbReference type="Proteomes" id="UP001519363">
    <property type="component" value="Unassembled WGS sequence"/>
</dbReference>
<keyword evidence="2" id="KW-1185">Reference proteome</keyword>
<sequence>MAGRVMIKPDQVPGLIAKLEAELQQAKDLKTYTTSIGDQEPPATDPASVELAKRLDQPATGPNGLVQAADKLIASIEGMITNLRNGLADFERQEQANRSTMKRS</sequence>
<name>A0ABS5AJL6_9PSEU</name>
<dbReference type="EMBL" id="JAGIOO010000001">
    <property type="protein sequence ID" value="MBP2476761.1"/>
    <property type="molecule type" value="Genomic_DNA"/>
</dbReference>
<comment type="caution">
    <text evidence="1">The sequence shown here is derived from an EMBL/GenBank/DDBJ whole genome shotgun (WGS) entry which is preliminary data.</text>
</comment>
<organism evidence="1 2">
    <name type="scientific">Crossiella equi</name>
    <dbReference type="NCBI Taxonomy" id="130796"/>
    <lineage>
        <taxon>Bacteria</taxon>
        <taxon>Bacillati</taxon>
        <taxon>Actinomycetota</taxon>
        <taxon>Actinomycetes</taxon>
        <taxon>Pseudonocardiales</taxon>
        <taxon>Pseudonocardiaceae</taxon>
        <taxon>Crossiella</taxon>
    </lineage>
</organism>
<accession>A0ABS5AJL6</accession>
<proteinExistence type="predicted"/>
<reference evidence="1 2" key="1">
    <citation type="submission" date="2021-03" db="EMBL/GenBank/DDBJ databases">
        <title>Sequencing the genomes of 1000 actinobacteria strains.</title>
        <authorList>
            <person name="Klenk H.-P."/>
        </authorList>
    </citation>
    <scope>NUCLEOTIDE SEQUENCE [LARGE SCALE GENOMIC DNA]</scope>
    <source>
        <strain evidence="1 2">DSM 44580</strain>
    </source>
</reference>
<evidence type="ECO:0000313" key="1">
    <source>
        <dbReference type="EMBL" id="MBP2476761.1"/>
    </source>
</evidence>
<gene>
    <name evidence="1" type="ORF">JOF53_005633</name>
</gene>
<protein>
    <submittedName>
        <fullName evidence="1">Septation ring formation regulator EzrA</fullName>
    </submittedName>
</protein>
<dbReference type="RefSeq" id="WP_143342782.1">
    <property type="nucleotide sequence ID" value="NZ_JAGIOO010000001.1"/>
</dbReference>